<keyword evidence="5 7" id="KW-0378">Hydrolase</keyword>
<dbReference type="InterPro" id="IPR000100">
    <property type="entry name" value="RNase_P"/>
</dbReference>
<dbReference type="EC" id="3.1.26.5" evidence="7 8"/>
<evidence type="ECO:0000256" key="4">
    <source>
        <dbReference type="ARBA" id="ARBA00022759"/>
    </source>
</evidence>
<accession>A0A395M069</accession>
<dbReference type="NCBIfam" id="TIGR00188">
    <property type="entry name" value="rnpA"/>
    <property type="match status" value="1"/>
</dbReference>
<organism evidence="9 10">
    <name type="scientific">Candidatus Thermochlorobacter aerophilus</name>
    <dbReference type="NCBI Taxonomy" id="1868324"/>
    <lineage>
        <taxon>Bacteria</taxon>
        <taxon>Pseudomonadati</taxon>
        <taxon>Chlorobiota</taxon>
        <taxon>Chlorobiia</taxon>
        <taxon>Chlorobiales</taxon>
        <taxon>Candidatus Thermochlorobacteriaceae</taxon>
        <taxon>Candidatus Thermochlorobacter</taxon>
    </lineage>
</organism>
<dbReference type="Pfam" id="PF00825">
    <property type="entry name" value="Ribonuclease_P"/>
    <property type="match status" value="1"/>
</dbReference>
<evidence type="ECO:0000256" key="5">
    <source>
        <dbReference type="ARBA" id="ARBA00022801"/>
    </source>
</evidence>
<comment type="function">
    <text evidence="1 7">RNaseP catalyzes the removal of the 5'-leader sequence from pre-tRNA to produce the mature 5'-terminus. It can also cleave other RNA substrates such as 4.5S RNA. The protein component plays an auxiliary but essential role in vivo by binding to the 5'-leader sequence and broadening the substrate specificity of the ribozyme.</text>
</comment>
<dbReference type="Proteomes" id="UP000266389">
    <property type="component" value="Unassembled WGS sequence"/>
</dbReference>
<keyword evidence="4 7" id="KW-0255">Endonuclease</keyword>
<evidence type="ECO:0000256" key="8">
    <source>
        <dbReference type="NCBIfam" id="TIGR00188"/>
    </source>
</evidence>
<reference evidence="9 10" key="1">
    <citation type="journal article" date="2011" name="ISME J.">
        <title>Community ecology of hot spring cyanobacterial mats: predominant populations and their functional potential.</title>
        <authorList>
            <person name="Klatt C.G."/>
            <person name="Wood J.M."/>
            <person name="Rusch D.B."/>
            <person name="Bateson M.M."/>
            <person name="Hamamura N."/>
            <person name="Heidelberg J.F."/>
            <person name="Grossman A.R."/>
            <person name="Bhaya D."/>
            <person name="Cohan F.M."/>
            <person name="Kuhl M."/>
            <person name="Bryant D.A."/>
            <person name="Ward D.M."/>
        </authorList>
    </citation>
    <scope>NUCLEOTIDE SEQUENCE [LARGE SCALE GENOMIC DNA]</scope>
    <source>
        <strain evidence="9">OS</strain>
    </source>
</reference>
<dbReference type="GO" id="GO:0000049">
    <property type="term" value="F:tRNA binding"/>
    <property type="evidence" value="ECO:0007669"/>
    <property type="project" value="UniProtKB-UniRule"/>
</dbReference>
<keyword evidence="2 7" id="KW-0819">tRNA processing</keyword>
<dbReference type="EMBL" id="PHFL01000045">
    <property type="protein sequence ID" value="RFM24156.1"/>
    <property type="molecule type" value="Genomic_DNA"/>
</dbReference>
<dbReference type="PROSITE" id="PS00648">
    <property type="entry name" value="RIBONUCLEASE_P"/>
    <property type="match status" value="1"/>
</dbReference>
<comment type="caution">
    <text evidence="9">The sequence shown here is derived from an EMBL/GenBank/DDBJ whole genome shotgun (WGS) entry which is preliminary data.</text>
</comment>
<evidence type="ECO:0000256" key="1">
    <source>
        <dbReference type="ARBA" id="ARBA00002663"/>
    </source>
</evidence>
<dbReference type="InterPro" id="IPR014721">
    <property type="entry name" value="Ribsml_uS5_D2-typ_fold_subgr"/>
</dbReference>
<name>A0A395M069_9BACT</name>
<evidence type="ECO:0000256" key="7">
    <source>
        <dbReference type="HAMAP-Rule" id="MF_00227"/>
    </source>
</evidence>
<keyword evidence="3 7" id="KW-0540">Nuclease</keyword>
<dbReference type="InterPro" id="IPR020539">
    <property type="entry name" value="RNase_P_CS"/>
</dbReference>
<dbReference type="InterPro" id="IPR020568">
    <property type="entry name" value="Ribosomal_Su5_D2-typ_SF"/>
</dbReference>
<comment type="subunit">
    <text evidence="7">Consists of a catalytic RNA component (M1 or rnpB) and a protein subunit.</text>
</comment>
<dbReference type="GO" id="GO:0001682">
    <property type="term" value="P:tRNA 5'-leader removal"/>
    <property type="evidence" value="ECO:0007669"/>
    <property type="project" value="UniProtKB-UniRule"/>
</dbReference>
<sequence>MSAEPSGEGRLRRACLKKSEILRHKRAISALFEAGRKIQVPYLQVFFHVAPPCSAAKAMVLFSVSRRLVKRATARNRIKRLLREAYRLQKWHLLDALSEKLGPEQQLHLALLYHPQRQPLTLERATKAVLQVFAKILQQL</sequence>
<dbReference type="Gene3D" id="3.30.230.10">
    <property type="match status" value="1"/>
</dbReference>
<protein>
    <recommendedName>
        <fullName evidence="7 8">Ribonuclease P protein component</fullName>
        <shortName evidence="7">RNase P protein</shortName>
        <shortName evidence="7">RNaseP protein</shortName>
        <ecNumber evidence="7 8">3.1.26.5</ecNumber>
    </recommendedName>
    <alternativeName>
        <fullName evidence="7">Protein C5</fullName>
    </alternativeName>
</protein>
<evidence type="ECO:0000313" key="10">
    <source>
        <dbReference type="Proteomes" id="UP000266389"/>
    </source>
</evidence>
<evidence type="ECO:0000256" key="2">
    <source>
        <dbReference type="ARBA" id="ARBA00022694"/>
    </source>
</evidence>
<dbReference type="HAMAP" id="MF_00227">
    <property type="entry name" value="RNase_P"/>
    <property type="match status" value="1"/>
</dbReference>
<evidence type="ECO:0000256" key="3">
    <source>
        <dbReference type="ARBA" id="ARBA00022722"/>
    </source>
</evidence>
<comment type="similarity">
    <text evidence="7">Belongs to the RnpA family.</text>
</comment>
<proteinExistence type="inferred from homology"/>
<dbReference type="SUPFAM" id="SSF54211">
    <property type="entry name" value="Ribosomal protein S5 domain 2-like"/>
    <property type="match status" value="1"/>
</dbReference>
<gene>
    <name evidence="7 9" type="primary">rnpA</name>
    <name evidence="9" type="ORF">D0433_06690</name>
</gene>
<dbReference type="AlphaFoldDB" id="A0A395M069"/>
<evidence type="ECO:0000256" key="6">
    <source>
        <dbReference type="ARBA" id="ARBA00022884"/>
    </source>
</evidence>
<dbReference type="GO" id="GO:0004526">
    <property type="term" value="F:ribonuclease P activity"/>
    <property type="evidence" value="ECO:0007669"/>
    <property type="project" value="UniProtKB-UniRule"/>
</dbReference>
<comment type="catalytic activity">
    <reaction evidence="7">
        <text>Endonucleolytic cleavage of RNA, removing 5'-extranucleotides from tRNA precursor.</text>
        <dbReference type="EC" id="3.1.26.5"/>
    </reaction>
</comment>
<evidence type="ECO:0000313" key="9">
    <source>
        <dbReference type="EMBL" id="RFM24156.1"/>
    </source>
</evidence>
<keyword evidence="6 7" id="KW-0694">RNA-binding</keyword>